<keyword evidence="3 8" id="KW-0808">Transferase</keyword>
<evidence type="ECO:0000313" key="15">
    <source>
        <dbReference type="Proteomes" id="UP000657918"/>
    </source>
</evidence>
<dbReference type="InterPro" id="IPR057596">
    <property type="entry name" value="RDRP_core"/>
</dbReference>
<name>A0A835MD79_9ROSI</name>
<evidence type="ECO:0000259" key="10">
    <source>
        <dbReference type="Pfam" id="PF24572"/>
    </source>
</evidence>
<comment type="similarity">
    <text evidence="1 8">Belongs to the RdRP family.</text>
</comment>
<keyword evidence="6 8" id="KW-0943">RNA-mediated gene silencing</keyword>
<evidence type="ECO:0000256" key="8">
    <source>
        <dbReference type="RuleBase" id="RU363098"/>
    </source>
</evidence>
<gene>
    <name evidence="14" type="ORF">SADUNF_Sadunf18G0021900</name>
</gene>
<organism evidence="14 15">
    <name type="scientific">Salix dunnii</name>
    <dbReference type="NCBI Taxonomy" id="1413687"/>
    <lineage>
        <taxon>Eukaryota</taxon>
        <taxon>Viridiplantae</taxon>
        <taxon>Streptophyta</taxon>
        <taxon>Embryophyta</taxon>
        <taxon>Tracheophyta</taxon>
        <taxon>Spermatophyta</taxon>
        <taxon>Magnoliopsida</taxon>
        <taxon>eudicotyledons</taxon>
        <taxon>Gunneridae</taxon>
        <taxon>Pentapetalae</taxon>
        <taxon>rosids</taxon>
        <taxon>fabids</taxon>
        <taxon>Malpighiales</taxon>
        <taxon>Salicaceae</taxon>
        <taxon>Saliceae</taxon>
        <taxon>Salix</taxon>
    </lineage>
</organism>
<feature type="domain" description="RNA-dependent RNA polymerase 6-like RNA-binding" evidence="10">
    <location>
        <begin position="5"/>
        <end position="105"/>
    </location>
</feature>
<dbReference type="InterPro" id="IPR058752">
    <property type="entry name" value="RDRP_C_head"/>
</dbReference>
<protein>
    <recommendedName>
        <fullName evidence="8">RNA-dependent RNA polymerase</fullName>
        <ecNumber evidence="8">2.7.7.48</ecNumber>
    </recommendedName>
</protein>
<evidence type="ECO:0000313" key="14">
    <source>
        <dbReference type="EMBL" id="KAF9662137.1"/>
    </source>
</evidence>
<dbReference type="GO" id="GO:0003968">
    <property type="term" value="F:RNA-directed RNA polymerase activity"/>
    <property type="evidence" value="ECO:0007669"/>
    <property type="project" value="UniProtKB-KW"/>
</dbReference>
<feature type="domain" description="RNA-dependent RNA polymerase 6-like second" evidence="11">
    <location>
        <begin position="125"/>
        <end position="288"/>
    </location>
</feature>
<keyword evidence="5 8" id="KW-0694">RNA-binding</keyword>
<dbReference type="InterPro" id="IPR057298">
    <property type="entry name" value="RDR6-like_RBD"/>
</dbReference>
<evidence type="ECO:0000256" key="3">
    <source>
        <dbReference type="ARBA" id="ARBA00022679"/>
    </source>
</evidence>
<dbReference type="EMBL" id="JADGMS010000018">
    <property type="protein sequence ID" value="KAF9662137.1"/>
    <property type="molecule type" value="Genomic_DNA"/>
</dbReference>
<evidence type="ECO:0000259" key="12">
    <source>
        <dbReference type="Pfam" id="PF26252"/>
    </source>
</evidence>
<evidence type="ECO:0000256" key="5">
    <source>
        <dbReference type="ARBA" id="ARBA00022884"/>
    </source>
</evidence>
<dbReference type="Pfam" id="PF05183">
    <property type="entry name" value="RdRP"/>
    <property type="match status" value="1"/>
</dbReference>
<dbReference type="GO" id="GO:0030422">
    <property type="term" value="P:siRNA processing"/>
    <property type="evidence" value="ECO:0007669"/>
    <property type="project" value="TreeGrafter"/>
</dbReference>
<keyword evidence="2 8" id="KW-0696">RNA-directed RNA polymerase</keyword>
<evidence type="ECO:0000256" key="4">
    <source>
        <dbReference type="ARBA" id="ARBA00022695"/>
    </source>
</evidence>
<evidence type="ECO:0000259" key="13">
    <source>
        <dbReference type="Pfam" id="PF26253"/>
    </source>
</evidence>
<evidence type="ECO:0000256" key="1">
    <source>
        <dbReference type="ARBA" id="ARBA00005762"/>
    </source>
</evidence>
<feature type="domain" description="RDRP core" evidence="9">
    <location>
        <begin position="412"/>
        <end position="1031"/>
    </location>
</feature>
<dbReference type="Pfam" id="PF24572">
    <property type="entry name" value="RBD_RDR6"/>
    <property type="match status" value="1"/>
</dbReference>
<evidence type="ECO:0000259" key="11">
    <source>
        <dbReference type="Pfam" id="PF24577"/>
    </source>
</evidence>
<dbReference type="Pfam" id="PF26253">
    <property type="entry name" value="RdRP_head"/>
    <property type="match status" value="1"/>
</dbReference>
<dbReference type="PANTHER" id="PTHR23079">
    <property type="entry name" value="RNA-DEPENDENT RNA POLYMERASE"/>
    <property type="match status" value="1"/>
</dbReference>
<dbReference type="AlphaFoldDB" id="A0A835MD79"/>
<dbReference type="OrthoDB" id="6513042at2759"/>
<reference evidence="14 15" key="1">
    <citation type="submission" date="2020-10" db="EMBL/GenBank/DDBJ databases">
        <title>Plant Genome Project.</title>
        <authorList>
            <person name="Zhang R.-G."/>
        </authorList>
    </citation>
    <scope>NUCLEOTIDE SEQUENCE [LARGE SCALE GENOMIC DNA]</scope>
    <source>
        <strain evidence="14">FAFU-HL-1</strain>
        <tissue evidence="14">Leaf</tissue>
    </source>
</reference>
<evidence type="ECO:0000256" key="2">
    <source>
        <dbReference type="ARBA" id="ARBA00022484"/>
    </source>
</evidence>
<sequence>MEETVVTQASVGGFDIHVTAKELTEYLERAIGVVWRCRLKTSWTPPESYPNFEITDIKKTKSTEDYRRVVPHAFVHFALPESTTCAMNAAGRCELFLNNKALQVSLGPENPFTLNQRRRTTIPFKLSDVGIEIGTLVSRDKFFVGWRGPPSGANFLVDPFDGACRFCFSSDTAFSLKNTADHAVIKCDFKLEFLVRDINEITLYNETSCLVLLLQLASAPWVWYRTANDDIDVSVPFDLLDDDDPWIRTTDFTPSRAIGRCHSYRVSIPPRHGSKLRKAVEYLKEQRVQVENLKRPIRILDEPDFGMPMSDPFFCIHHKEGIAFEVLFLVNAVMHKGIFNQHQLSNDFFDLLRYQHTEVNVSALKHICTYRRPVFNAYSELKAVQGWLLKNPKLSKNPKHLGDIIEIRRLVITPTRAYCLPPEVELSNRVLRKYIDVADRFLRVTFMDEGLQRMNSNVLTYYVAPIVRDITSSSFPQKTRIFKRVRSILTEGFYLCGRRYSFLAFSSNQLRDQSAWFFAEERNTSVLDIKSWMGKFTNRNIAKCSARMGQCFSSTYATVEVPPEEVNSDLPDIERNGYVFSDGIGIITPDLAREVAEKLKLDTDPPCAYQIRYAGCKGVVACWPEKGDGTRLSLRMSMNKFQSNHTTLEICSWTRFQPGFLNRQIVTLLSSLKVPDEVFWKMQETMVSNLNQMLVNTDVAFDVLTASCADQENVAALMLSAGFEPHREPHLRGMLTCIRAAQLWGLREKARIFVPSGRWLMGCLDELGVLEQGQCFIQVSNSSLEKCFVKHGAKFSETKKNLQVVKGTVVIAKNPCLHPGDVRVLEAVDAPGLHHLYDCLVFPQKGERPHTNEASGSDLDGDLYFVTWDENLIPPSKRSWIPMQYDAAEAKLLARPVNHKIRYEGKSCLTYAYRSCIVYTFLNTAEDSDCRLFNYFVDIIEFFAKNMVNENLGSICNAHVVHADLSEHGAMDENCLTLAELAATAVDFPKTGKIVSMPSYLKPKMYPDFMGKEEYQSYKSEKILGRLYRQIKDAYDEGVAESSERNLVPGDIPYDSDLEVEGASDYISDAWDRKCSYDGQLNGLLSQYKVKREEEVVTGHIWSMPKYSSRKQGELKERLKHSYNSLKKEFRQIFEKMDLEFEQHEDGEKNKFYEQKASAWYQVAYHPHWVKKSLDLQDPHGAGISVMLSFAWIAADYLARIKIRHRGTANVDSAKPVNSLAKYLADRM</sequence>
<dbReference type="InterPro" id="IPR057297">
    <property type="entry name" value="RDR6-like_2nd"/>
</dbReference>
<comment type="function">
    <text evidence="8">Probably involved in the RNA silencing pathway and required for the generation of small interfering RNAs (siRNAs).</text>
</comment>
<keyword evidence="4 8" id="KW-0548">Nucleotidyltransferase</keyword>
<dbReference type="GO" id="GO:0003723">
    <property type="term" value="F:RNA binding"/>
    <property type="evidence" value="ECO:0007669"/>
    <property type="project" value="UniProtKB-KW"/>
</dbReference>
<feature type="domain" description="RDRP C-terminal head" evidence="13">
    <location>
        <begin position="1053"/>
        <end position="1222"/>
    </location>
</feature>
<dbReference type="InterPro" id="IPR058751">
    <property type="entry name" value="RDRP_helical"/>
</dbReference>
<evidence type="ECO:0000256" key="7">
    <source>
        <dbReference type="ARBA" id="ARBA00048744"/>
    </source>
</evidence>
<dbReference type="GO" id="GO:0031380">
    <property type="term" value="C:nuclear RNA-directed RNA polymerase complex"/>
    <property type="evidence" value="ECO:0007669"/>
    <property type="project" value="TreeGrafter"/>
</dbReference>
<dbReference type="Pfam" id="PF26252">
    <property type="entry name" value="RdRP_helical"/>
    <property type="match status" value="1"/>
</dbReference>
<keyword evidence="15" id="KW-1185">Reference proteome</keyword>
<evidence type="ECO:0000259" key="9">
    <source>
        <dbReference type="Pfam" id="PF05183"/>
    </source>
</evidence>
<dbReference type="PANTHER" id="PTHR23079:SF18">
    <property type="entry name" value="RNA-DEPENDENT RNA POLYMERASE 6"/>
    <property type="match status" value="1"/>
</dbReference>
<accession>A0A835MD79</accession>
<comment type="caution">
    <text evidence="14">The sequence shown here is derived from an EMBL/GenBank/DDBJ whole genome shotgun (WGS) entry which is preliminary data.</text>
</comment>
<proteinExistence type="inferred from homology"/>
<dbReference type="Pfam" id="PF24577">
    <property type="entry name" value="RDR6_2nd"/>
    <property type="match status" value="1"/>
</dbReference>
<feature type="domain" description="RDRP helical" evidence="12">
    <location>
        <begin position="311"/>
        <end position="394"/>
    </location>
</feature>
<dbReference type="Proteomes" id="UP000657918">
    <property type="component" value="Unassembled WGS sequence"/>
</dbReference>
<evidence type="ECO:0000256" key="6">
    <source>
        <dbReference type="ARBA" id="ARBA00023158"/>
    </source>
</evidence>
<dbReference type="EC" id="2.7.7.48" evidence="8"/>
<comment type="catalytic activity">
    <reaction evidence="7 8">
        <text>RNA(n) + a ribonucleoside 5'-triphosphate = RNA(n+1) + diphosphate</text>
        <dbReference type="Rhea" id="RHEA:21248"/>
        <dbReference type="Rhea" id="RHEA-COMP:14527"/>
        <dbReference type="Rhea" id="RHEA-COMP:17342"/>
        <dbReference type="ChEBI" id="CHEBI:33019"/>
        <dbReference type="ChEBI" id="CHEBI:61557"/>
        <dbReference type="ChEBI" id="CHEBI:140395"/>
        <dbReference type="EC" id="2.7.7.48"/>
    </reaction>
</comment>
<dbReference type="InterPro" id="IPR007855">
    <property type="entry name" value="RDRP"/>
</dbReference>